<keyword evidence="6 9" id="KW-0408">Iron</keyword>
<dbReference type="PROSITE" id="PS50905">
    <property type="entry name" value="FERRITIN_LIKE"/>
    <property type="match status" value="1"/>
</dbReference>
<dbReference type="AlphaFoldDB" id="A0A364P1D1"/>
<keyword evidence="4" id="KW-0410">Iron transport</keyword>
<protein>
    <recommendedName>
        <fullName evidence="9 11">Bacterioferritin</fullName>
    </recommendedName>
</protein>
<dbReference type="PRINTS" id="PR00601">
    <property type="entry name" value="BACFERRITIN"/>
</dbReference>
<dbReference type="CDD" id="cd00907">
    <property type="entry name" value="Bacterioferritin"/>
    <property type="match status" value="1"/>
</dbReference>
<feature type="binding site" evidence="10">
    <location>
        <position position="131"/>
    </location>
    <ligand>
        <name>Fe cation</name>
        <dbReference type="ChEBI" id="CHEBI:24875"/>
        <label>2</label>
    </ligand>
</feature>
<dbReference type="InterPro" id="IPR008331">
    <property type="entry name" value="Ferritin_DPS_dom"/>
</dbReference>
<dbReference type="NCBIfam" id="TIGR00754">
    <property type="entry name" value="bfr"/>
    <property type="match status" value="1"/>
</dbReference>
<evidence type="ECO:0000313" key="13">
    <source>
        <dbReference type="EMBL" id="RAU23134.1"/>
    </source>
</evidence>
<dbReference type="OrthoDB" id="9800505at2"/>
<feature type="binding site" evidence="10">
    <location>
        <position position="18"/>
    </location>
    <ligand>
        <name>Fe cation</name>
        <dbReference type="ChEBI" id="CHEBI:24875"/>
        <label>1</label>
    </ligand>
</feature>
<feature type="binding site" evidence="10">
    <location>
        <position position="51"/>
    </location>
    <ligand>
        <name>Fe cation</name>
        <dbReference type="ChEBI" id="CHEBI:24875"/>
        <label>1</label>
    </ligand>
</feature>
<keyword evidence="9 10" id="KW-0479">Metal-binding</keyword>
<feature type="binding site" evidence="10">
    <location>
        <position position="128"/>
    </location>
    <ligand>
        <name>Fe cation</name>
        <dbReference type="ChEBI" id="CHEBI:24875"/>
        <label>2</label>
    </ligand>
</feature>
<dbReference type="Gene3D" id="1.20.1260.10">
    <property type="match status" value="1"/>
</dbReference>
<name>A0A364P1D1_9PROT</name>
<evidence type="ECO:0000256" key="3">
    <source>
        <dbReference type="ARBA" id="ARBA00022448"/>
    </source>
</evidence>
<evidence type="ECO:0000259" key="12">
    <source>
        <dbReference type="PROSITE" id="PS50905"/>
    </source>
</evidence>
<dbReference type="EMBL" id="PGTO01000002">
    <property type="protein sequence ID" value="RAU23134.1"/>
    <property type="molecule type" value="Genomic_DNA"/>
</dbReference>
<feature type="binding site" evidence="10">
    <location>
        <position position="94"/>
    </location>
    <ligand>
        <name>Fe cation</name>
        <dbReference type="ChEBI" id="CHEBI:24875"/>
        <label>2</label>
    </ligand>
</feature>
<feature type="binding site" evidence="10">
    <location>
        <position position="51"/>
    </location>
    <ligand>
        <name>Fe cation</name>
        <dbReference type="ChEBI" id="CHEBI:24875"/>
        <label>2</label>
    </ligand>
</feature>
<dbReference type="GO" id="GO:0006826">
    <property type="term" value="P:iron ion transport"/>
    <property type="evidence" value="ECO:0007669"/>
    <property type="project" value="UniProtKB-KW"/>
</dbReference>
<evidence type="ECO:0000256" key="2">
    <source>
        <dbReference type="ARBA" id="ARBA00022434"/>
    </source>
</evidence>
<evidence type="ECO:0000256" key="1">
    <source>
        <dbReference type="ARBA" id="ARBA00008093"/>
    </source>
</evidence>
<dbReference type="GO" id="GO:0005829">
    <property type="term" value="C:cytosol"/>
    <property type="evidence" value="ECO:0007669"/>
    <property type="project" value="TreeGrafter"/>
</dbReference>
<dbReference type="GO" id="GO:0008199">
    <property type="term" value="F:ferric iron binding"/>
    <property type="evidence" value="ECO:0007669"/>
    <property type="project" value="InterPro"/>
</dbReference>
<evidence type="ECO:0000256" key="5">
    <source>
        <dbReference type="ARBA" id="ARBA00023002"/>
    </source>
</evidence>
<dbReference type="InterPro" id="IPR009078">
    <property type="entry name" value="Ferritin-like_SF"/>
</dbReference>
<evidence type="ECO:0000256" key="4">
    <source>
        <dbReference type="ARBA" id="ARBA00022496"/>
    </source>
</evidence>
<dbReference type="PANTHER" id="PTHR30295:SF9">
    <property type="entry name" value="BACTERIOFERRITIN"/>
    <property type="match status" value="1"/>
</dbReference>
<dbReference type="GO" id="GO:0006879">
    <property type="term" value="P:intracellular iron ion homeostasis"/>
    <property type="evidence" value="ECO:0007669"/>
    <property type="project" value="UniProtKB-KW"/>
</dbReference>
<evidence type="ECO:0000313" key="14">
    <source>
        <dbReference type="Proteomes" id="UP000251075"/>
    </source>
</evidence>
<feature type="domain" description="Ferritin-like diiron" evidence="12">
    <location>
        <begin position="1"/>
        <end position="146"/>
    </location>
</feature>
<feature type="binding site" evidence="10">
    <location>
        <position position="46"/>
    </location>
    <ligand>
        <name>Fe cation</name>
        <dbReference type="ChEBI" id="CHEBI:24875"/>
        <label>3</label>
    </ligand>
</feature>
<evidence type="ECO:0000256" key="7">
    <source>
        <dbReference type="ARBA" id="ARBA00023065"/>
    </source>
</evidence>
<evidence type="ECO:0000256" key="8">
    <source>
        <dbReference type="ARBA" id="ARBA00036243"/>
    </source>
</evidence>
<dbReference type="InterPro" id="IPR009040">
    <property type="entry name" value="Ferritin-like_diiron"/>
</dbReference>
<sequence length="159" mass="18357">MKGKKSVISRLNELLVGELVAADQYFVHSRMYKEWGLHKLYERIEHERQDEIGHADLLISRILFLEGTPDISKRPAPSIGKDVPAMLRSDLDLELSVIKELKEAIAHCEDEKDYDSRRILAKILEDTEQDHTLWLEQQLGLIERMGLQNYLQSAAADNF</sequence>
<dbReference type="PANTHER" id="PTHR30295">
    <property type="entry name" value="BACTERIOFERRITIN"/>
    <property type="match status" value="1"/>
</dbReference>
<gene>
    <name evidence="13" type="primary">bfr</name>
    <name evidence="13" type="ORF">CU669_02925</name>
</gene>
<dbReference type="InterPro" id="IPR012347">
    <property type="entry name" value="Ferritin-like"/>
</dbReference>
<dbReference type="SUPFAM" id="SSF47240">
    <property type="entry name" value="Ferritin-like"/>
    <property type="match status" value="1"/>
</dbReference>
<dbReference type="GO" id="GO:0020037">
    <property type="term" value="F:heme binding"/>
    <property type="evidence" value="ECO:0007669"/>
    <property type="project" value="TreeGrafter"/>
</dbReference>
<keyword evidence="5" id="KW-0560">Oxidoreductase</keyword>
<dbReference type="PIRSF" id="PIRSF002560">
    <property type="entry name" value="Bacterioferritin"/>
    <property type="match status" value="1"/>
</dbReference>
<reference evidence="13 14" key="1">
    <citation type="submission" date="2017-11" db="EMBL/GenBank/DDBJ databases">
        <title>Draft genome sequence of magnetotactic bacterium Magnetospirillum kuznetsovii LBB-42.</title>
        <authorList>
            <person name="Grouzdev D.S."/>
            <person name="Rysina M.S."/>
            <person name="Baslerov R.V."/>
            <person name="Koziaeva V."/>
        </authorList>
    </citation>
    <scope>NUCLEOTIDE SEQUENCE [LARGE SCALE GENOMIC DNA]</scope>
    <source>
        <strain evidence="13 14">LBB-42</strain>
    </source>
</reference>
<comment type="function">
    <text evidence="11">Iron-storage protein.</text>
</comment>
<dbReference type="InterPro" id="IPR002024">
    <property type="entry name" value="Bacterioferritin"/>
</dbReference>
<comment type="similarity">
    <text evidence="1 9 11">Belongs to the bacterioferritin family.</text>
</comment>
<comment type="caution">
    <text evidence="13">The sequence shown here is derived from an EMBL/GenBank/DDBJ whole genome shotgun (WGS) entry which is preliminary data.</text>
</comment>
<keyword evidence="11" id="KW-0349">Heme</keyword>
<organism evidence="13 14">
    <name type="scientific">Paramagnetospirillum kuznetsovii</name>
    <dbReference type="NCBI Taxonomy" id="2053833"/>
    <lineage>
        <taxon>Bacteria</taxon>
        <taxon>Pseudomonadati</taxon>
        <taxon>Pseudomonadota</taxon>
        <taxon>Alphaproteobacteria</taxon>
        <taxon>Rhodospirillales</taxon>
        <taxon>Magnetospirillaceae</taxon>
        <taxon>Paramagnetospirillum</taxon>
    </lineage>
</organism>
<keyword evidence="2 9" id="KW-0409">Iron storage</keyword>
<dbReference type="PROSITE" id="PS00549">
    <property type="entry name" value="BACTERIOFERRITIN"/>
    <property type="match status" value="1"/>
</dbReference>
<dbReference type="RefSeq" id="WP_112142330.1">
    <property type="nucleotide sequence ID" value="NZ_PGTO01000002.1"/>
</dbReference>
<evidence type="ECO:0000256" key="6">
    <source>
        <dbReference type="ARBA" id="ARBA00023004"/>
    </source>
</evidence>
<keyword evidence="14" id="KW-1185">Reference proteome</keyword>
<feature type="binding site" evidence="10">
    <location>
        <position position="128"/>
    </location>
    <ligand>
        <name>Fe cation</name>
        <dbReference type="ChEBI" id="CHEBI:24875"/>
        <label>1</label>
    </ligand>
</feature>
<keyword evidence="3" id="KW-0813">Transport</keyword>
<evidence type="ECO:0000256" key="10">
    <source>
        <dbReference type="PIRSR" id="PIRSR002560-1"/>
    </source>
</evidence>
<feature type="binding site" evidence="10">
    <location>
        <position position="50"/>
    </location>
    <ligand>
        <name>Fe cation</name>
        <dbReference type="ChEBI" id="CHEBI:24875"/>
        <label>3</label>
    </ligand>
</feature>
<evidence type="ECO:0000256" key="9">
    <source>
        <dbReference type="PIRNR" id="PIRNR002560"/>
    </source>
</evidence>
<proteinExistence type="inferred from homology"/>
<feature type="binding site" evidence="10">
    <location>
        <position position="54"/>
    </location>
    <ligand>
        <name>Fe cation</name>
        <dbReference type="ChEBI" id="CHEBI:24875"/>
        <label>1</label>
    </ligand>
</feature>
<keyword evidence="7" id="KW-0406">Ion transport</keyword>
<dbReference type="Pfam" id="PF00210">
    <property type="entry name" value="Ferritin"/>
    <property type="match status" value="1"/>
</dbReference>
<accession>A0A364P1D1</accession>
<dbReference type="GO" id="GO:0004322">
    <property type="term" value="F:ferroxidase activity"/>
    <property type="evidence" value="ECO:0007669"/>
    <property type="project" value="TreeGrafter"/>
</dbReference>
<comment type="catalytic activity">
    <reaction evidence="8">
        <text>Fe(2+)(in) = Fe(2+)(out)</text>
        <dbReference type="Rhea" id="RHEA:28486"/>
        <dbReference type="ChEBI" id="CHEBI:29033"/>
    </reaction>
</comment>
<evidence type="ECO:0000256" key="11">
    <source>
        <dbReference type="RuleBase" id="RU000623"/>
    </source>
</evidence>
<dbReference type="Proteomes" id="UP000251075">
    <property type="component" value="Unassembled WGS sequence"/>
</dbReference>